<dbReference type="InParanoid" id="D3BIC8"/>
<keyword evidence="9" id="KW-0718">Serine biosynthesis</keyword>
<dbReference type="GO" id="GO:0005737">
    <property type="term" value="C:cytoplasm"/>
    <property type="evidence" value="ECO:0007669"/>
    <property type="project" value="TreeGrafter"/>
</dbReference>
<evidence type="ECO:0000256" key="8">
    <source>
        <dbReference type="ARBA" id="ARBA00022842"/>
    </source>
</evidence>
<dbReference type="SFLD" id="SFLDS00003">
    <property type="entry name" value="Haloacid_Dehalogenase"/>
    <property type="match status" value="1"/>
</dbReference>
<dbReference type="GeneID" id="31363976"/>
<keyword evidence="7" id="KW-0378">Hydrolase</keyword>
<dbReference type="InterPro" id="IPR036412">
    <property type="entry name" value="HAD-like_sf"/>
</dbReference>
<dbReference type="EC" id="3.1.3.3" evidence="4"/>
<comment type="caution">
    <text evidence="12">The sequence shown here is derived from an EMBL/GenBank/DDBJ whole genome shotgun (WGS) entry which is preliminary data.</text>
</comment>
<dbReference type="OMA" id="MEGHYNF"/>
<dbReference type="InterPro" id="IPR004469">
    <property type="entry name" value="PSP"/>
</dbReference>
<feature type="active site" description="Proton donor" evidence="11">
    <location>
        <position position="105"/>
    </location>
</feature>
<keyword evidence="13" id="KW-1185">Reference proteome</keyword>
<dbReference type="InterPro" id="IPR050582">
    <property type="entry name" value="HAD-like_SerB"/>
</dbReference>
<evidence type="ECO:0000256" key="9">
    <source>
        <dbReference type="ARBA" id="ARBA00023299"/>
    </source>
</evidence>
<dbReference type="EMBL" id="ADBJ01000037">
    <property type="protein sequence ID" value="EFA79028.1"/>
    <property type="molecule type" value="Genomic_DNA"/>
</dbReference>
<evidence type="ECO:0000256" key="11">
    <source>
        <dbReference type="PIRSR" id="PIRSR604469-1"/>
    </source>
</evidence>
<evidence type="ECO:0000256" key="3">
    <source>
        <dbReference type="ARBA" id="ARBA00009184"/>
    </source>
</evidence>
<dbReference type="Proteomes" id="UP000001396">
    <property type="component" value="Unassembled WGS sequence"/>
</dbReference>
<dbReference type="GO" id="GO:0006564">
    <property type="term" value="P:L-serine biosynthetic process"/>
    <property type="evidence" value="ECO:0007669"/>
    <property type="project" value="UniProtKB-KW"/>
</dbReference>
<accession>D3BIC8</accession>
<evidence type="ECO:0000256" key="2">
    <source>
        <dbReference type="ARBA" id="ARBA00005135"/>
    </source>
</evidence>
<evidence type="ECO:0000256" key="5">
    <source>
        <dbReference type="ARBA" id="ARBA00022605"/>
    </source>
</evidence>
<dbReference type="STRING" id="670386.D3BIC8"/>
<keyword evidence="5" id="KW-0028">Amino-acid biosynthesis</keyword>
<keyword evidence="8" id="KW-0460">Magnesium</keyword>
<evidence type="ECO:0000256" key="7">
    <source>
        <dbReference type="ARBA" id="ARBA00022801"/>
    </source>
</evidence>
<name>D3BIC8_HETP5</name>
<dbReference type="NCBIfam" id="TIGR00338">
    <property type="entry name" value="serB"/>
    <property type="match status" value="1"/>
</dbReference>
<dbReference type="AlphaFoldDB" id="D3BIC8"/>
<keyword evidence="6" id="KW-0479">Metal-binding</keyword>
<dbReference type="GO" id="GO:0000287">
    <property type="term" value="F:magnesium ion binding"/>
    <property type="evidence" value="ECO:0007669"/>
    <property type="project" value="TreeGrafter"/>
</dbReference>
<evidence type="ECO:0000256" key="4">
    <source>
        <dbReference type="ARBA" id="ARBA00012640"/>
    </source>
</evidence>
<gene>
    <name evidence="12" type="primary">serB</name>
    <name evidence="12" type="ORF">PPL_08497</name>
</gene>
<dbReference type="RefSeq" id="XP_020431151.1">
    <property type="nucleotide sequence ID" value="XM_020579312.1"/>
</dbReference>
<reference evidence="12 13" key="1">
    <citation type="journal article" date="2011" name="Genome Res.">
        <title>Phylogeny-wide analysis of social amoeba genomes highlights ancient origins for complex intercellular communication.</title>
        <authorList>
            <person name="Heidel A.J."/>
            <person name="Lawal H.M."/>
            <person name="Felder M."/>
            <person name="Schilde C."/>
            <person name="Helps N.R."/>
            <person name="Tunggal B."/>
            <person name="Rivero F."/>
            <person name="John U."/>
            <person name="Schleicher M."/>
            <person name="Eichinger L."/>
            <person name="Platzer M."/>
            <person name="Noegel A.A."/>
            <person name="Schaap P."/>
            <person name="Gloeckner G."/>
        </authorList>
    </citation>
    <scope>NUCLEOTIDE SEQUENCE [LARGE SCALE GENOMIC DNA]</scope>
    <source>
        <strain evidence="13">ATCC 26659 / Pp 5 / PN500</strain>
    </source>
</reference>
<dbReference type="PANTHER" id="PTHR43344:SF2">
    <property type="entry name" value="PHOSPHOSERINE PHOSPHATASE"/>
    <property type="match status" value="1"/>
</dbReference>
<dbReference type="InterPro" id="IPR023214">
    <property type="entry name" value="HAD_sf"/>
</dbReference>
<dbReference type="NCBIfam" id="TIGR01488">
    <property type="entry name" value="HAD-SF-IB"/>
    <property type="match status" value="1"/>
</dbReference>
<evidence type="ECO:0000313" key="12">
    <source>
        <dbReference type="EMBL" id="EFA79028.1"/>
    </source>
</evidence>
<dbReference type="Pfam" id="PF12710">
    <property type="entry name" value="HAD"/>
    <property type="match status" value="1"/>
</dbReference>
<dbReference type="SFLD" id="SFLDF00029">
    <property type="entry name" value="phosphoserine_phosphatase"/>
    <property type="match status" value="1"/>
</dbReference>
<dbReference type="Gene3D" id="3.40.50.1000">
    <property type="entry name" value="HAD superfamily/HAD-like"/>
    <property type="match status" value="1"/>
</dbReference>
<dbReference type="SFLD" id="SFLDG01136">
    <property type="entry name" value="C1.6:_Phosphoserine_Phosphatas"/>
    <property type="match status" value="1"/>
</dbReference>
<dbReference type="UniPathway" id="UPA00135">
    <property type="reaction ID" value="UER00198"/>
</dbReference>
<evidence type="ECO:0000313" key="13">
    <source>
        <dbReference type="Proteomes" id="UP000001396"/>
    </source>
</evidence>
<feature type="active site" description="Nucleophile" evidence="11">
    <location>
        <position position="103"/>
    </location>
</feature>
<dbReference type="SUPFAM" id="SSF56784">
    <property type="entry name" value="HAD-like"/>
    <property type="match status" value="1"/>
</dbReference>
<dbReference type="SFLD" id="SFLDG01137">
    <property type="entry name" value="C1.6.1:_Phosphoserine_Phosphat"/>
    <property type="match status" value="1"/>
</dbReference>
<dbReference type="PANTHER" id="PTHR43344">
    <property type="entry name" value="PHOSPHOSERINE PHOSPHATASE"/>
    <property type="match status" value="1"/>
</dbReference>
<dbReference type="FunCoup" id="D3BIC8">
    <property type="interactions" value="192"/>
</dbReference>
<dbReference type="GO" id="GO:0036424">
    <property type="term" value="F:L-phosphoserine phosphatase activity"/>
    <property type="evidence" value="ECO:0007669"/>
    <property type="project" value="InterPro"/>
</dbReference>
<comment type="pathway">
    <text evidence="2">Amino-acid biosynthesis; L-serine biosynthesis; L-serine from 3-phospho-D-glycerate: step 3/3.</text>
</comment>
<sequence>MIMQINEYILIFVSKYESKQDHLLHFSKIIDGLNIDTVQNESISNEKDQLQVSKWQFSLSGEQLTYQELSSMFHEYIDSKTKIDFYLAPLEHYNCQPKLATFDMDSCLIKNECIDEMAYTMGVVDKVSDITRRAMEGHYNFDQALMERLALLRGMTVEQLEDVWTRIELNAGAFTLVQTLKSLGFTVALVSGGFTFFSQRIGSRLGIDHVYSNELEIVNGKLTGEVIGPIVNGDMKLTVLKELSRHLALGQQETIAMGDGSNDRFMVGHAHLGIAYHAKQILKSSTPFHINHTPLHTLCLFLSATIPHLKQQDSEVRRQLLNLTTKENTQSIHQITENSALLNQYAHQLRISPSQ</sequence>
<evidence type="ECO:0000256" key="6">
    <source>
        <dbReference type="ARBA" id="ARBA00022723"/>
    </source>
</evidence>
<evidence type="ECO:0000256" key="10">
    <source>
        <dbReference type="ARBA" id="ARBA00031693"/>
    </source>
</evidence>
<evidence type="ECO:0000256" key="1">
    <source>
        <dbReference type="ARBA" id="ARBA00001946"/>
    </source>
</evidence>
<comment type="cofactor">
    <cofactor evidence="1">
        <name>Mg(2+)</name>
        <dbReference type="ChEBI" id="CHEBI:18420"/>
    </cofactor>
</comment>
<protein>
    <recommendedName>
        <fullName evidence="4">phosphoserine phosphatase</fullName>
        <ecNumber evidence="4">3.1.3.3</ecNumber>
    </recommendedName>
    <alternativeName>
        <fullName evidence="10">O-phosphoserine phosphohydrolase</fullName>
    </alternativeName>
</protein>
<proteinExistence type="inferred from homology"/>
<organism evidence="12 13">
    <name type="scientific">Heterostelium pallidum (strain ATCC 26659 / Pp 5 / PN500)</name>
    <name type="common">Cellular slime mold</name>
    <name type="synonym">Polysphondylium pallidum</name>
    <dbReference type="NCBI Taxonomy" id="670386"/>
    <lineage>
        <taxon>Eukaryota</taxon>
        <taxon>Amoebozoa</taxon>
        <taxon>Evosea</taxon>
        <taxon>Eumycetozoa</taxon>
        <taxon>Dictyostelia</taxon>
        <taxon>Acytosteliales</taxon>
        <taxon>Acytosteliaceae</taxon>
        <taxon>Heterostelium</taxon>
    </lineage>
</organism>
<comment type="similarity">
    <text evidence="3">Belongs to the HAD-like hydrolase superfamily. SerB family.</text>
</comment>